<evidence type="ECO:0000256" key="6">
    <source>
        <dbReference type="ARBA" id="ARBA00022833"/>
    </source>
</evidence>
<dbReference type="Pfam" id="PF13541">
    <property type="entry name" value="ChlI"/>
    <property type="match status" value="1"/>
</dbReference>
<dbReference type="Pfam" id="PF13481">
    <property type="entry name" value="AAA_25"/>
    <property type="match status" value="1"/>
</dbReference>
<feature type="short sequence motif" description="RadA KNRFG motif" evidence="11">
    <location>
        <begin position="252"/>
        <end position="256"/>
    </location>
</feature>
<dbReference type="CDD" id="cd01121">
    <property type="entry name" value="RadA_SMS_N"/>
    <property type="match status" value="1"/>
</dbReference>
<keyword evidence="7 11" id="KW-0067">ATP-binding</keyword>
<dbReference type="GO" id="GO:0016787">
    <property type="term" value="F:hydrolase activity"/>
    <property type="evidence" value="ECO:0007669"/>
    <property type="project" value="UniProtKB-KW"/>
</dbReference>
<dbReference type="InterPro" id="IPR004504">
    <property type="entry name" value="DNA_repair_RadA"/>
</dbReference>
<dbReference type="InterPro" id="IPR027417">
    <property type="entry name" value="P-loop_NTPase"/>
</dbReference>
<evidence type="ECO:0000313" key="16">
    <source>
        <dbReference type="Proteomes" id="UP000241960"/>
    </source>
</evidence>
<comment type="function">
    <text evidence="11">Plays a role in repairing double-strand DNA breaks, probably involving stabilizing or processing branched DNA or blocked replication forks.</text>
</comment>
<reference evidence="15 16" key="1">
    <citation type="journal article" date="2016" name="Front. Microbiol.">
        <title>Comprehensive Phylogenetic Analysis of Bovine Non-aureus Staphylococci Species Based on Whole-Genome Sequencing.</title>
        <authorList>
            <person name="Naushad S."/>
            <person name="Barkema H.W."/>
            <person name="Luby C."/>
            <person name="Condas L.A."/>
            <person name="Nobrega D.B."/>
            <person name="Carson D.A."/>
            <person name="De Buck J."/>
        </authorList>
    </citation>
    <scope>NUCLEOTIDE SEQUENCE [LARGE SCALE GENOMIC DNA]</scope>
    <source>
        <strain evidence="15 16">SNUC 1231</strain>
    </source>
</reference>
<keyword evidence="5" id="KW-0378">Hydrolase</keyword>
<comment type="function">
    <text evidence="13">DNA-dependent ATPase involved in processing of recombination intermediates, plays a role in repairing DNA breaks. Stimulates the branch migration of RecA-mediated strand transfer reactions, allowing the 3' invading strand to extend heteroduplex DNA faster. Binds ssDNA in the presence of ADP but not other nucleotides, has ATPase activity that is stimulated by ssDNA and various branched DNA structures, but inhibited by SSB. Does not have RecA's homology-searching function.</text>
</comment>
<evidence type="ECO:0000256" key="1">
    <source>
        <dbReference type="ARBA" id="ARBA00022723"/>
    </source>
</evidence>
<evidence type="ECO:0000256" key="3">
    <source>
        <dbReference type="ARBA" id="ARBA00022763"/>
    </source>
</evidence>
<dbReference type="InterPro" id="IPR020588">
    <property type="entry name" value="RecA_ATP-bd"/>
</dbReference>
<dbReference type="HAMAP" id="MF_01498">
    <property type="entry name" value="RadA_bact"/>
    <property type="match status" value="1"/>
</dbReference>
<evidence type="ECO:0000256" key="8">
    <source>
        <dbReference type="ARBA" id="ARBA00023016"/>
    </source>
</evidence>
<comment type="caution">
    <text evidence="15">The sequence shown here is derived from an EMBL/GenBank/DDBJ whole genome shotgun (WGS) entry which is preliminary data.</text>
</comment>
<comment type="domain">
    <text evidence="11">The middle region has homology to RecA with ATPase motifs including the RadA KNRFG motif, while the C-terminus is homologous to Lon protease.</text>
</comment>
<keyword evidence="2 11" id="KW-0547">Nucleotide-binding</keyword>
<gene>
    <name evidence="11" type="primary">radA</name>
    <name evidence="15" type="ORF">BU058_03730</name>
</gene>
<dbReference type="InterPro" id="IPR003593">
    <property type="entry name" value="AAA+_ATPase"/>
</dbReference>
<keyword evidence="3 11" id="KW-0227">DNA damage</keyword>
<evidence type="ECO:0000256" key="4">
    <source>
        <dbReference type="ARBA" id="ARBA00022771"/>
    </source>
</evidence>
<evidence type="ECO:0000313" key="15">
    <source>
        <dbReference type="EMBL" id="PTI76550.1"/>
    </source>
</evidence>
<keyword evidence="1 11" id="KW-0479">Metal-binding</keyword>
<organism evidence="15 16">
    <name type="scientific">Staphylococcus succinus</name>
    <dbReference type="NCBI Taxonomy" id="61015"/>
    <lineage>
        <taxon>Bacteria</taxon>
        <taxon>Bacillati</taxon>
        <taxon>Bacillota</taxon>
        <taxon>Bacilli</taxon>
        <taxon>Bacillales</taxon>
        <taxon>Staphylococcaceae</taxon>
        <taxon>Staphylococcus</taxon>
    </lineage>
</organism>
<evidence type="ECO:0000256" key="9">
    <source>
        <dbReference type="ARBA" id="ARBA00023125"/>
    </source>
</evidence>
<dbReference type="InterPro" id="IPR041166">
    <property type="entry name" value="Rubredoxin_2"/>
</dbReference>
<dbReference type="PRINTS" id="PR01874">
    <property type="entry name" value="DNAREPAIRADA"/>
</dbReference>
<evidence type="ECO:0000256" key="7">
    <source>
        <dbReference type="ARBA" id="ARBA00022840"/>
    </source>
</evidence>
<feature type="binding site" evidence="11">
    <location>
        <begin position="96"/>
        <end position="103"/>
    </location>
    <ligand>
        <name>ATP</name>
        <dbReference type="ChEBI" id="CHEBI:30616"/>
    </ligand>
</feature>
<evidence type="ECO:0000256" key="5">
    <source>
        <dbReference type="ARBA" id="ARBA00022801"/>
    </source>
</evidence>
<evidence type="ECO:0000256" key="2">
    <source>
        <dbReference type="ARBA" id="ARBA00022741"/>
    </source>
</evidence>
<dbReference type="GO" id="GO:0003684">
    <property type="term" value="F:damaged DNA binding"/>
    <property type="evidence" value="ECO:0007669"/>
    <property type="project" value="InterPro"/>
</dbReference>
<comment type="similarity">
    <text evidence="11 13">Belongs to the RecA family. RadA subfamily.</text>
</comment>
<dbReference type="InterPro" id="IPR014721">
    <property type="entry name" value="Ribsml_uS5_D2-typ_fold_subgr"/>
</dbReference>
<dbReference type="FunFam" id="3.40.50.300:FF:000050">
    <property type="entry name" value="DNA repair protein RadA"/>
    <property type="match status" value="1"/>
</dbReference>
<protein>
    <recommendedName>
        <fullName evidence="11 12">DNA repair protein RadA</fullName>
    </recommendedName>
</protein>
<evidence type="ECO:0000256" key="12">
    <source>
        <dbReference type="NCBIfam" id="TIGR00416"/>
    </source>
</evidence>
<evidence type="ECO:0000259" key="14">
    <source>
        <dbReference type="PROSITE" id="PS50162"/>
    </source>
</evidence>
<name>A0A9Q6HQH3_9STAP</name>
<dbReference type="EMBL" id="PZFQ01000009">
    <property type="protein sequence ID" value="PTI76550.1"/>
    <property type="molecule type" value="Genomic_DNA"/>
</dbReference>
<dbReference type="InterPro" id="IPR020568">
    <property type="entry name" value="Ribosomal_Su5_D2-typ_SF"/>
</dbReference>
<evidence type="ECO:0000256" key="13">
    <source>
        <dbReference type="RuleBase" id="RU003555"/>
    </source>
</evidence>
<feature type="region of interest" description="Lon-protease-like" evidence="11">
    <location>
        <begin position="351"/>
        <end position="456"/>
    </location>
</feature>
<dbReference type="FunFam" id="3.30.230.10:FF:000031">
    <property type="entry name" value="DNA repair protein RadA"/>
    <property type="match status" value="1"/>
</dbReference>
<dbReference type="PANTHER" id="PTHR32472">
    <property type="entry name" value="DNA REPAIR PROTEIN RADA"/>
    <property type="match status" value="1"/>
</dbReference>
<accession>A0A9Q6HQH3</accession>
<dbReference type="Gene3D" id="3.30.230.10">
    <property type="match status" value="1"/>
</dbReference>
<evidence type="ECO:0000256" key="11">
    <source>
        <dbReference type="HAMAP-Rule" id="MF_01498"/>
    </source>
</evidence>
<dbReference type="GO" id="GO:0005829">
    <property type="term" value="C:cytosol"/>
    <property type="evidence" value="ECO:0007669"/>
    <property type="project" value="TreeGrafter"/>
</dbReference>
<evidence type="ECO:0000256" key="10">
    <source>
        <dbReference type="ARBA" id="ARBA00023204"/>
    </source>
</evidence>
<dbReference type="SMART" id="SM00382">
    <property type="entry name" value="AAA"/>
    <property type="match status" value="1"/>
</dbReference>
<dbReference type="GO" id="GO:0140664">
    <property type="term" value="F:ATP-dependent DNA damage sensor activity"/>
    <property type="evidence" value="ECO:0007669"/>
    <property type="project" value="InterPro"/>
</dbReference>
<feature type="domain" description="RecA family profile 1" evidence="14">
    <location>
        <begin position="67"/>
        <end position="215"/>
    </location>
</feature>
<proteinExistence type="inferred from homology"/>
<dbReference type="SUPFAM" id="SSF52540">
    <property type="entry name" value="P-loop containing nucleoside triphosphate hydrolases"/>
    <property type="match status" value="1"/>
</dbReference>
<keyword evidence="4 13" id="KW-0863">Zinc-finger</keyword>
<dbReference type="NCBIfam" id="TIGR00416">
    <property type="entry name" value="sms"/>
    <property type="match status" value="1"/>
</dbReference>
<keyword evidence="9 11" id="KW-0238">DNA-binding</keyword>
<dbReference type="AlphaFoldDB" id="A0A9Q6HQH3"/>
<dbReference type="GO" id="GO:0008270">
    <property type="term" value="F:zinc ion binding"/>
    <property type="evidence" value="ECO:0007669"/>
    <property type="project" value="UniProtKB-KW"/>
</dbReference>
<dbReference type="Gene3D" id="3.40.50.300">
    <property type="entry name" value="P-loop containing nucleotide triphosphate hydrolases"/>
    <property type="match status" value="1"/>
</dbReference>
<sequence length="456" mass="50259">MAKKKVIFECMACGYQSPKWMGKCPNCGGWNQMEEVVEQKTASPKHGVRTRDNVSKVQKLNDIKQETTPRVKSKSDEFNRVLGGGIVNGSLVLIGGDPGIGKSTLLLQICAALSQSHNVLYITGEESLNQTKLRAERLDEDSSQLNVFAETDLEIIHETVKQLKPDLLVVDSIQTIFHPEINSAPGSVSQVRESTQSLMNIAKQMNIATFIVGHVTKEGQIAGPRLLEHMVDTVLYFEGDEHHAYRILRAVKNRFGSTNEMGIFEMKQSGLKGVANPSEMFLEERSTNVPGSTIVSTMEGTRPLLIEVQALVTPTTFNNPRRMATGIDHNRLSLLMAVLEKKENYLLQQQDAYIKVAGGVRLTEPAVDLGIVVATASSFKDQAVDGLDCFIGEVGLTGEVRRVSRIEQRIQEAAKLGFKRVIIPETNIGGWQFPSDIKVIGVKSVNDALRYALAKQ</sequence>
<dbReference type="SUPFAM" id="SSF54211">
    <property type="entry name" value="Ribosomal protein S5 domain 2-like"/>
    <property type="match status" value="1"/>
</dbReference>
<dbReference type="RefSeq" id="WP_107544892.1">
    <property type="nucleotide sequence ID" value="NZ_JAMWUX010000001.1"/>
</dbReference>
<dbReference type="PROSITE" id="PS50162">
    <property type="entry name" value="RECA_2"/>
    <property type="match status" value="1"/>
</dbReference>
<keyword evidence="10 11" id="KW-0234">DNA repair</keyword>
<dbReference type="GO" id="GO:0000725">
    <property type="term" value="P:recombinational repair"/>
    <property type="evidence" value="ECO:0007669"/>
    <property type="project" value="UniProtKB-UniRule"/>
</dbReference>
<dbReference type="GO" id="GO:0005524">
    <property type="term" value="F:ATP binding"/>
    <property type="evidence" value="ECO:0007669"/>
    <property type="project" value="UniProtKB-UniRule"/>
</dbReference>
<dbReference type="Pfam" id="PF18073">
    <property type="entry name" value="Zn_ribbon_LapB"/>
    <property type="match status" value="1"/>
</dbReference>
<dbReference type="PANTHER" id="PTHR32472:SF10">
    <property type="entry name" value="DNA REPAIR PROTEIN RADA-LIKE PROTEIN"/>
    <property type="match status" value="1"/>
</dbReference>
<keyword evidence="6 13" id="KW-0862">Zinc</keyword>
<dbReference type="Proteomes" id="UP000241960">
    <property type="component" value="Unassembled WGS sequence"/>
</dbReference>
<keyword evidence="8 11" id="KW-0346">Stress response</keyword>